<sequence length="202" mass="22394">MASAGFLPSPTAKAGPAQPAAEENDAVALMLAASEESDLIVEINEDSSSAHTSHNSNNATPSFQNSPPTIPQRNYLPRNALAPVVYAPRSSVLFRTTSHEGFPLDLALEQSFNSLRDRYLLVLEDVASSKSATLRIEWPGYMPWQCRFDVRRWKGTREDPLMRHELAHKLASMIHTFFQICKVDEQSSAEDVIWRLGGQLAA</sequence>
<reference evidence="1" key="1">
    <citation type="journal article" date="2021" name="New Phytol.">
        <title>Evolutionary innovations through gain and loss of genes in the ectomycorrhizal Boletales.</title>
        <authorList>
            <person name="Wu G."/>
            <person name="Miyauchi S."/>
            <person name="Morin E."/>
            <person name="Kuo A."/>
            <person name="Drula E."/>
            <person name="Varga T."/>
            <person name="Kohler A."/>
            <person name="Feng B."/>
            <person name="Cao Y."/>
            <person name="Lipzen A."/>
            <person name="Daum C."/>
            <person name="Hundley H."/>
            <person name="Pangilinan J."/>
            <person name="Johnson J."/>
            <person name="Barry K."/>
            <person name="LaButti K."/>
            <person name="Ng V."/>
            <person name="Ahrendt S."/>
            <person name="Min B."/>
            <person name="Choi I.G."/>
            <person name="Park H."/>
            <person name="Plett J.M."/>
            <person name="Magnuson J."/>
            <person name="Spatafora J.W."/>
            <person name="Nagy L.G."/>
            <person name="Henrissat B."/>
            <person name="Grigoriev I.V."/>
            <person name="Yang Z.L."/>
            <person name="Xu J."/>
            <person name="Martin F.M."/>
        </authorList>
    </citation>
    <scope>NUCLEOTIDE SEQUENCE</scope>
    <source>
        <strain evidence="1">ATCC 28755</strain>
    </source>
</reference>
<gene>
    <name evidence="1" type="ORF">BJ138DRAFT_1129034</name>
</gene>
<name>A0ACB8A3P2_9AGAM</name>
<protein>
    <submittedName>
        <fullName evidence="1">Uncharacterized protein</fullName>
    </submittedName>
</protein>
<keyword evidence="2" id="KW-1185">Reference proteome</keyword>
<accession>A0ACB8A3P2</accession>
<proteinExistence type="predicted"/>
<comment type="caution">
    <text evidence="1">The sequence shown here is derived from an EMBL/GenBank/DDBJ whole genome shotgun (WGS) entry which is preliminary data.</text>
</comment>
<evidence type="ECO:0000313" key="2">
    <source>
        <dbReference type="Proteomes" id="UP000790377"/>
    </source>
</evidence>
<dbReference type="EMBL" id="MU267886">
    <property type="protein sequence ID" value="KAH7907638.1"/>
    <property type="molecule type" value="Genomic_DNA"/>
</dbReference>
<evidence type="ECO:0000313" key="1">
    <source>
        <dbReference type="EMBL" id="KAH7907638.1"/>
    </source>
</evidence>
<organism evidence="1 2">
    <name type="scientific">Hygrophoropsis aurantiaca</name>
    <dbReference type="NCBI Taxonomy" id="72124"/>
    <lineage>
        <taxon>Eukaryota</taxon>
        <taxon>Fungi</taxon>
        <taxon>Dikarya</taxon>
        <taxon>Basidiomycota</taxon>
        <taxon>Agaricomycotina</taxon>
        <taxon>Agaricomycetes</taxon>
        <taxon>Agaricomycetidae</taxon>
        <taxon>Boletales</taxon>
        <taxon>Coniophorineae</taxon>
        <taxon>Hygrophoropsidaceae</taxon>
        <taxon>Hygrophoropsis</taxon>
    </lineage>
</organism>
<dbReference type="Proteomes" id="UP000790377">
    <property type="component" value="Unassembled WGS sequence"/>
</dbReference>